<accession>A0ABY8ECI8</accession>
<evidence type="ECO:0000313" key="1">
    <source>
        <dbReference type="EMBL" id="WFD10628.1"/>
    </source>
</evidence>
<evidence type="ECO:0000313" key="2">
    <source>
        <dbReference type="Proteomes" id="UP001222800"/>
    </source>
</evidence>
<protein>
    <submittedName>
        <fullName evidence="1">Uncharacterized protein</fullName>
    </submittedName>
</protein>
<dbReference type="RefSeq" id="WP_277732595.1">
    <property type="nucleotide sequence ID" value="NZ_CP120733.1"/>
</dbReference>
<keyword evidence="2" id="KW-1185">Reference proteome</keyword>
<organism evidence="1 2">
    <name type="scientific">Tepidibacter hydrothermalis</name>
    <dbReference type="NCBI Taxonomy" id="3036126"/>
    <lineage>
        <taxon>Bacteria</taxon>
        <taxon>Bacillati</taxon>
        <taxon>Bacillota</taxon>
        <taxon>Clostridia</taxon>
        <taxon>Peptostreptococcales</taxon>
        <taxon>Peptostreptococcaceae</taxon>
        <taxon>Tepidibacter</taxon>
    </lineage>
</organism>
<reference evidence="1 2" key="1">
    <citation type="submission" date="2023-03" db="EMBL/GenBank/DDBJ databases">
        <title>Complete genome sequence of Tepidibacter sp. SWIR-1, isolated from a deep-sea hydrothermal vent.</title>
        <authorList>
            <person name="Li X."/>
        </authorList>
    </citation>
    <scope>NUCLEOTIDE SEQUENCE [LARGE SCALE GENOMIC DNA]</scope>
    <source>
        <strain evidence="1 2">SWIR-1</strain>
    </source>
</reference>
<gene>
    <name evidence="1" type="ORF">P4S50_00720</name>
</gene>
<dbReference type="EMBL" id="CP120733">
    <property type="protein sequence ID" value="WFD10628.1"/>
    <property type="molecule type" value="Genomic_DNA"/>
</dbReference>
<sequence length="64" mass="7328">MPCVKIVDKIDEDISNYNHFTNEGIQIYISSDAQVRDEEDIEIYLNNILGFKKLNVKGLVAEVL</sequence>
<proteinExistence type="predicted"/>
<dbReference type="Proteomes" id="UP001222800">
    <property type="component" value="Chromosome"/>
</dbReference>
<name>A0ABY8ECI8_9FIRM</name>